<keyword evidence="2" id="KW-1185">Reference proteome</keyword>
<gene>
    <name evidence="1" type="ORF">FACUT_1352</name>
</gene>
<name>A0A8H4K613_9HYPO</name>
<protein>
    <submittedName>
        <fullName evidence="1">Uncharacterized protein</fullName>
    </submittedName>
</protein>
<comment type="caution">
    <text evidence="1">The sequence shown here is derived from an EMBL/GenBank/DDBJ whole genome shotgun (WGS) entry which is preliminary data.</text>
</comment>
<dbReference type="OrthoDB" id="5104086at2759"/>
<sequence>MSPYQITYGYWNSMLKSILDQWNTNLHEPADPILPPCLMEHPFIEAGTLTSDQPIPNSKRRACKVAHVHDNKGFGVPGIDDPANEPAVAPITKYDNPAPDEYQKAPKFQSKVGQSVELESTPITAKFAWTAGQNKLADDAARRASKACPNKTQGHSIAYNVDMAMAHHLDAFRARQFENSHPVRVFASLFEFARGIAQADKQTWSEAIAAWNEKKKDLHASAVNRVKHKAVPRQGCRSRPPVEQRVCKHYITWPILVYLIHPESNMGQKRTSEWDAELLKQHEARKKGQPAYYTVTVNKGSSLQFS</sequence>
<accession>A0A8H4K613</accession>
<proteinExistence type="predicted"/>
<dbReference type="AlphaFoldDB" id="A0A8H4K613"/>
<reference evidence="1 2" key="1">
    <citation type="submission" date="2020-01" db="EMBL/GenBank/DDBJ databases">
        <title>Identification and distribution of gene clusters putatively required for synthesis of sphingolipid metabolism inhibitors in phylogenetically diverse species of the filamentous fungus Fusarium.</title>
        <authorList>
            <person name="Kim H.-S."/>
            <person name="Busman M."/>
            <person name="Brown D.W."/>
            <person name="Divon H."/>
            <person name="Uhlig S."/>
            <person name="Proctor R.H."/>
        </authorList>
    </citation>
    <scope>NUCLEOTIDE SEQUENCE [LARGE SCALE GENOMIC DNA]</scope>
    <source>
        <strain evidence="1 2">NRRL 13308</strain>
    </source>
</reference>
<dbReference type="Proteomes" id="UP000536711">
    <property type="component" value="Unassembled WGS sequence"/>
</dbReference>
<evidence type="ECO:0000313" key="2">
    <source>
        <dbReference type="Proteomes" id="UP000536711"/>
    </source>
</evidence>
<evidence type="ECO:0000313" key="1">
    <source>
        <dbReference type="EMBL" id="KAF4443428.1"/>
    </source>
</evidence>
<organism evidence="1 2">
    <name type="scientific">Fusarium acutatum</name>
    <dbReference type="NCBI Taxonomy" id="78861"/>
    <lineage>
        <taxon>Eukaryota</taxon>
        <taxon>Fungi</taxon>
        <taxon>Dikarya</taxon>
        <taxon>Ascomycota</taxon>
        <taxon>Pezizomycotina</taxon>
        <taxon>Sordariomycetes</taxon>
        <taxon>Hypocreomycetidae</taxon>
        <taxon>Hypocreales</taxon>
        <taxon>Nectriaceae</taxon>
        <taxon>Fusarium</taxon>
        <taxon>Fusarium fujikuroi species complex</taxon>
    </lineage>
</organism>
<dbReference type="EMBL" id="JAADJF010000030">
    <property type="protein sequence ID" value="KAF4443428.1"/>
    <property type="molecule type" value="Genomic_DNA"/>
</dbReference>